<dbReference type="Pfam" id="PF00158">
    <property type="entry name" value="Sigma54_activat"/>
    <property type="match status" value="1"/>
</dbReference>
<accession>I4C9A6</accession>
<dbReference type="Gene3D" id="3.30.450.40">
    <property type="match status" value="1"/>
</dbReference>
<dbReference type="PANTHER" id="PTHR32071">
    <property type="entry name" value="TRANSCRIPTIONAL REGULATORY PROTEIN"/>
    <property type="match status" value="1"/>
</dbReference>
<evidence type="ECO:0000256" key="5">
    <source>
        <dbReference type="ARBA" id="ARBA00023163"/>
    </source>
</evidence>
<protein>
    <submittedName>
        <fullName evidence="7">Transcriptional regulator containing PAS, AAA-type ATPase, and DNA-binding domains</fullName>
    </submittedName>
</protein>
<dbReference type="FunFam" id="3.40.50.300:FF:000006">
    <property type="entry name" value="DNA-binding transcriptional regulator NtrC"/>
    <property type="match status" value="1"/>
</dbReference>
<sequence>MSKGPRTAQDYHHQYQQLSQRVAEAIQAVLQIDVTIMDHQMVRIAGTGIYRDCLGQTIETKSAFHYCLQTKTPITIENPEDHTICKECVRRPGCSEKAEICVPIKYKKESVGVIGIIAFTEDQKHRFLEFAERYCNFLQKMASLLEAKYSEIQILIENELLRSRIGNIINHLHEALLLFNDKGMVLYKNAATTKLLRECKVPNDKAFIDQVWDSEPVRAAVTRRRCDAKLDEIIIRYRNEQFCLLATIFILKSHNGEDDILVSLQDLKKMQEKVMQSLEGSQVVIRFKDIIGISKKILEAKNAAQKAALAGSNILLFGESGTGKEIFARAIHNESARASGPFLPINCGAIPDELLESELFGFEKGAFTGAHNTKIGKFEAAEKGTIFLDEISEMPHRLQVKLLRVIQEREIFRIGSNRPRKINVRIISATNKDLFQLVSSGMFREDLYYRLNVLPIHIPPLRDRKGDILFMTDHLIAYYSRILNKKITGIAEEAKKILLSYDWPGNVRELQNVIEYAVNFASGAVISKELILKRVNVMRAGCRKRSSAVEAKQADSLQSCVERTEKEILEYKVRLYKDDAEFVTRICQDLKIGRATFYRKIKKYNISLNGETTSEPRFTVC</sequence>
<feature type="domain" description="Sigma-54 factor interaction" evidence="6">
    <location>
        <begin position="290"/>
        <end position="519"/>
    </location>
</feature>
<dbReference type="InterPro" id="IPR058031">
    <property type="entry name" value="AAA_lid_NorR"/>
</dbReference>
<reference evidence="8" key="1">
    <citation type="submission" date="2012-06" db="EMBL/GenBank/DDBJ databases">
        <title>Complete sequence of chromosome of Desulfomonile tiedjei DSM 6799.</title>
        <authorList>
            <person name="Lucas S."/>
            <person name="Copeland A."/>
            <person name="Lapidus A."/>
            <person name="Glavina del Rio T."/>
            <person name="Dalin E."/>
            <person name="Tice H."/>
            <person name="Bruce D."/>
            <person name="Goodwin L."/>
            <person name="Pitluck S."/>
            <person name="Peters L."/>
            <person name="Ovchinnikova G."/>
            <person name="Zeytun A."/>
            <person name="Lu M."/>
            <person name="Kyrpides N."/>
            <person name="Mavromatis K."/>
            <person name="Ivanova N."/>
            <person name="Brettin T."/>
            <person name="Detter J.C."/>
            <person name="Han C."/>
            <person name="Larimer F."/>
            <person name="Land M."/>
            <person name="Hauser L."/>
            <person name="Markowitz V."/>
            <person name="Cheng J.-F."/>
            <person name="Hugenholtz P."/>
            <person name="Woyke T."/>
            <person name="Wu D."/>
            <person name="Spring S."/>
            <person name="Schroeder M."/>
            <person name="Brambilla E."/>
            <person name="Klenk H.-P."/>
            <person name="Eisen J.A."/>
        </authorList>
    </citation>
    <scope>NUCLEOTIDE SEQUENCE [LARGE SCALE GENOMIC DNA]</scope>
    <source>
        <strain evidence="8">ATCC 49306 / DSM 6799 / DCB-1</strain>
    </source>
</reference>
<dbReference type="Gene3D" id="1.10.10.60">
    <property type="entry name" value="Homeodomain-like"/>
    <property type="match status" value="1"/>
</dbReference>
<keyword evidence="2" id="KW-0067">ATP-binding</keyword>
<dbReference type="GO" id="GO:0003677">
    <property type="term" value="F:DNA binding"/>
    <property type="evidence" value="ECO:0007669"/>
    <property type="project" value="UniProtKB-KW"/>
</dbReference>
<dbReference type="PANTHER" id="PTHR32071:SF57">
    <property type="entry name" value="C4-DICARBOXYLATE TRANSPORT TRANSCRIPTIONAL REGULATORY PROTEIN DCTD"/>
    <property type="match status" value="1"/>
</dbReference>
<evidence type="ECO:0000313" key="7">
    <source>
        <dbReference type="EMBL" id="AFM26147.1"/>
    </source>
</evidence>
<dbReference type="GO" id="GO:0005524">
    <property type="term" value="F:ATP binding"/>
    <property type="evidence" value="ECO:0007669"/>
    <property type="project" value="UniProtKB-KW"/>
</dbReference>
<dbReference type="HOGENOM" id="CLU_000445_8_1_7"/>
<organism evidence="7 8">
    <name type="scientific">Desulfomonile tiedjei (strain ATCC 49306 / DSM 6799 / DCB-1)</name>
    <dbReference type="NCBI Taxonomy" id="706587"/>
    <lineage>
        <taxon>Bacteria</taxon>
        <taxon>Pseudomonadati</taxon>
        <taxon>Thermodesulfobacteriota</taxon>
        <taxon>Desulfomonilia</taxon>
        <taxon>Desulfomonilales</taxon>
        <taxon>Desulfomonilaceae</taxon>
        <taxon>Desulfomonile</taxon>
    </lineage>
</organism>
<dbReference type="InterPro" id="IPR009057">
    <property type="entry name" value="Homeodomain-like_sf"/>
</dbReference>
<dbReference type="Proteomes" id="UP000006055">
    <property type="component" value="Chromosome"/>
</dbReference>
<evidence type="ECO:0000256" key="3">
    <source>
        <dbReference type="ARBA" id="ARBA00023015"/>
    </source>
</evidence>
<dbReference type="SUPFAM" id="SSF46689">
    <property type="entry name" value="Homeodomain-like"/>
    <property type="match status" value="1"/>
</dbReference>
<dbReference type="InterPro" id="IPR027417">
    <property type="entry name" value="P-loop_NTPase"/>
</dbReference>
<dbReference type="InterPro" id="IPR003018">
    <property type="entry name" value="GAF"/>
</dbReference>
<dbReference type="GO" id="GO:0006355">
    <property type="term" value="P:regulation of DNA-templated transcription"/>
    <property type="evidence" value="ECO:0007669"/>
    <property type="project" value="InterPro"/>
</dbReference>
<dbReference type="Pfam" id="PF01590">
    <property type="entry name" value="GAF"/>
    <property type="match status" value="1"/>
</dbReference>
<evidence type="ECO:0000256" key="1">
    <source>
        <dbReference type="ARBA" id="ARBA00022741"/>
    </source>
</evidence>
<dbReference type="PROSITE" id="PS50045">
    <property type="entry name" value="SIGMA54_INTERACT_4"/>
    <property type="match status" value="1"/>
</dbReference>
<keyword evidence="8" id="KW-1185">Reference proteome</keyword>
<dbReference type="RefSeq" id="WP_014811279.1">
    <property type="nucleotide sequence ID" value="NC_018025.1"/>
</dbReference>
<dbReference type="Pfam" id="PF25601">
    <property type="entry name" value="AAA_lid_14"/>
    <property type="match status" value="1"/>
</dbReference>
<name>I4C9A6_DESTA</name>
<dbReference type="eggNOG" id="COG3829">
    <property type="taxonomic scope" value="Bacteria"/>
</dbReference>
<dbReference type="Gene3D" id="1.10.8.60">
    <property type="match status" value="1"/>
</dbReference>
<dbReference type="PROSITE" id="PS00688">
    <property type="entry name" value="SIGMA54_INTERACT_3"/>
    <property type="match status" value="1"/>
</dbReference>
<dbReference type="InterPro" id="IPR029016">
    <property type="entry name" value="GAF-like_dom_sf"/>
</dbReference>
<dbReference type="eggNOG" id="COG2203">
    <property type="taxonomic scope" value="Bacteria"/>
</dbReference>
<dbReference type="KEGG" id="dti:Desti_3496"/>
<keyword evidence="4 7" id="KW-0238">DNA-binding</keyword>
<dbReference type="InterPro" id="IPR025662">
    <property type="entry name" value="Sigma_54_int_dom_ATP-bd_1"/>
</dbReference>
<keyword evidence="1" id="KW-0547">Nucleotide-binding</keyword>
<evidence type="ECO:0000313" key="8">
    <source>
        <dbReference type="Proteomes" id="UP000006055"/>
    </source>
</evidence>
<dbReference type="InterPro" id="IPR025944">
    <property type="entry name" value="Sigma_54_int_dom_CS"/>
</dbReference>
<evidence type="ECO:0000259" key="6">
    <source>
        <dbReference type="PROSITE" id="PS50045"/>
    </source>
</evidence>
<dbReference type="SUPFAM" id="SSF52540">
    <property type="entry name" value="P-loop containing nucleoside triphosphate hydrolases"/>
    <property type="match status" value="1"/>
</dbReference>
<dbReference type="Gene3D" id="3.40.50.300">
    <property type="entry name" value="P-loop containing nucleotide triphosphate hydrolases"/>
    <property type="match status" value="1"/>
</dbReference>
<keyword evidence="5" id="KW-0804">Transcription</keyword>
<proteinExistence type="predicted"/>
<dbReference type="PROSITE" id="PS00676">
    <property type="entry name" value="SIGMA54_INTERACT_2"/>
    <property type="match status" value="1"/>
</dbReference>
<dbReference type="CDD" id="cd00009">
    <property type="entry name" value="AAA"/>
    <property type="match status" value="1"/>
</dbReference>
<dbReference type="PROSITE" id="PS00675">
    <property type="entry name" value="SIGMA54_INTERACT_1"/>
    <property type="match status" value="1"/>
</dbReference>
<gene>
    <name evidence="7" type="ordered locus">Desti_3496</name>
</gene>
<dbReference type="SMART" id="SM00382">
    <property type="entry name" value="AAA"/>
    <property type="match status" value="1"/>
</dbReference>
<dbReference type="SUPFAM" id="SSF55781">
    <property type="entry name" value="GAF domain-like"/>
    <property type="match status" value="1"/>
</dbReference>
<evidence type="ECO:0000256" key="4">
    <source>
        <dbReference type="ARBA" id="ARBA00023125"/>
    </source>
</evidence>
<dbReference type="InterPro" id="IPR003593">
    <property type="entry name" value="AAA+_ATPase"/>
</dbReference>
<dbReference type="InterPro" id="IPR002078">
    <property type="entry name" value="Sigma_54_int"/>
</dbReference>
<dbReference type="InterPro" id="IPR025943">
    <property type="entry name" value="Sigma_54_int_dom_ATP-bd_2"/>
</dbReference>
<evidence type="ECO:0000256" key="2">
    <source>
        <dbReference type="ARBA" id="ARBA00022840"/>
    </source>
</evidence>
<keyword evidence="3" id="KW-0805">Transcription regulation</keyword>
<dbReference type="AlphaFoldDB" id="I4C9A6"/>
<dbReference type="EMBL" id="CP003360">
    <property type="protein sequence ID" value="AFM26147.1"/>
    <property type="molecule type" value="Genomic_DNA"/>
</dbReference>
<dbReference type="OrthoDB" id="9763792at2"/>